<dbReference type="PANTHER" id="PTHR35271">
    <property type="entry name" value="ABC TRANSPORTER, SUBSTRATE-BINDING LIPOPROTEIN-RELATED"/>
    <property type="match status" value="1"/>
</dbReference>
<dbReference type="InterPro" id="IPR007487">
    <property type="entry name" value="ABC_transpt-TYRBP-like"/>
</dbReference>
<dbReference type="RefSeq" id="WP_305751197.1">
    <property type="nucleotide sequence ID" value="NZ_JAUZEE010000013.1"/>
</dbReference>
<dbReference type="Gene3D" id="3.40.50.2300">
    <property type="match status" value="2"/>
</dbReference>
<name>A0ABT9G8Z5_LEPDI</name>
<comment type="caution">
    <text evidence="1">The sequence shown here is derived from an EMBL/GenBank/DDBJ whole genome shotgun (WGS) entry which is preliminary data.</text>
</comment>
<gene>
    <name evidence="1" type="ORF">Q8X39_18630</name>
</gene>
<dbReference type="Pfam" id="PF04392">
    <property type="entry name" value="ABC_sub_bind"/>
    <property type="match status" value="1"/>
</dbReference>
<evidence type="ECO:0000313" key="2">
    <source>
        <dbReference type="Proteomes" id="UP001235760"/>
    </source>
</evidence>
<accession>A0ABT9G8Z5</accession>
<evidence type="ECO:0000313" key="1">
    <source>
        <dbReference type="EMBL" id="MDP4302658.1"/>
    </source>
</evidence>
<proteinExistence type="predicted"/>
<protein>
    <submittedName>
        <fullName evidence="1">ABC transporter substrate-binding protein</fullName>
    </submittedName>
</protein>
<reference evidence="1 2" key="1">
    <citation type="submission" date="2023-08" db="EMBL/GenBank/DDBJ databases">
        <authorList>
            <person name="Roldan D.M."/>
            <person name="Menes R.J."/>
        </authorList>
    </citation>
    <scope>NUCLEOTIDE SEQUENCE [LARGE SCALE GENOMIC DNA]</scope>
    <source>
        <strain evidence="1 2">CCM 2812</strain>
    </source>
</reference>
<sequence length="275" mass="29822">MRAGLRERGWVEGRNLTIDERWGDRDRAAALAAELLQLRPQVLVAQGAMVLGVRNVDSTVPVVFGFSGDPVEAGLAASFARPGGRLTGIAMQSLELVGKRLEILKELMPRLSRVAILANPTHPGEQLELRASRAAADRLGLVVQYLPVTSARDFEIAFPALLRERAEAIVAFPDAMVMSQAQVIAEFSRRHRVPAVSGWSEFADAGNLLTYGPNLRTSWKQAAGVVDRILRGARPADLPVEQPSSFELVINQRAAEALGVSIPAAVALRAERILR</sequence>
<organism evidence="1 2">
    <name type="scientific">Leptothrix discophora</name>
    <dbReference type="NCBI Taxonomy" id="89"/>
    <lineage>
        <taxon>Bacteria</taxon>
        <taxon>Pseudomonadati</taxon>
        <taxon>Pseudomonadota</taxon>
        <taxon>Betaproteobacteria</taxon>
        <taxon>Burkholderiales</taxon>
        <taxon>Sphaerotilaceae</taxon>
        <taxon>Leptothrix</taxon>
    </lineage>
</organism>
<dbReference type="PANTHER" id="PTHR35271:SF1">
    <property type="entry name" value="ABC TRANSPORTER, SUBSTRATE-BINDING LIPOPROTEIN"/>
    <property type="match status" value="1"/>
</dbReference>
<dbReference type="EMBL" id="JAUZEE010000013">
    <property type="protein sequence ID" value="MDP4302658.1"/>
    <property type="molecule type" value="Genomic_DNA"/>
</dbReference>
<dbReference type="CDD" id="cd06325">
    <property type="entry name" value="PBP1_ABC_unchar_transporter"/>
    <property type="match status" value="1"/>
</dbReference>
<dbReference type="Proteomes" id="UP001235760">
    <property type="component" value="Unassembled WGS sequence"/>
</dbReference>
<keyword evidence="2" id="KW-1185">Reference proteome</keyword>